<dbReference type="NCBIfam" id="NF005927">
    <property type="entry name" value="PRK07942.1"/>
    <property type="match status" value="1"/>
</dbReference>
<feature type="domain" description="Exonuclease" evidence="1">
    <location>
        <begin position="7"/>
        <end position="197"/>
    </location>
</feature>
<proteinExistence type="predicted"/>
<comment type="caution">
    <text evidence="2">The sequence shown here is derived from an EMBL/GenBank/DDBJ whole genome shotgun (WGS) entry which is preliminary data.</text>
</comment>
<dbReference type="Pfam" id="PF00929">
    <property type="entry name" value="RNase_T"/>
    <property type="match status" value="1"/>
</dbReference>
<dbReference type="Gene3D" id="3.30.420.10">
    <property type="entry name" value="Ribonuclease H-like superfamily/Ribonuclease H"/>
    <property type="match status" value="1"/>
</dbReference>
<dbReference type="CDD" id="cd06127">
    <property type="entry name" value="DEDDh"/>
    <property type="match status" value="1"/>
</dbReference>
<dbReference type="AlphaFoldDB" id="A0A3N4RNH6"/>
<dbReference type="SMART" id="SM00479">
    <property type="entry name" value="EXOIII"/>
    <property type="match status" value="1"/>
</dbReference>
<dbReference type="InterPro" id="IPR036397">
    <property type="entry name" value="RNaseH_sf"/>
</dbReference>
<dbReference type="SUPFAM" id="SSF53098">
    <property type="entry name" value="Ribonuclease H-like"/>
    <property type="match status" value="1"/>
</dbReference>
<dbReference type="InterPro" id="IPR012337">
    <property type="entry name" value="RNaseH-like_sf"/>
</dbReference>
<gene>
    <name evidence="2" type="ORF">EDD38_3311</name>
</gene>
<protein>
    <submittedName>
        <fullName evidence="2">DNA polymerase-3 subunit epsilon</fullName>
    </submittedName>
</protein>
<evidence type="ECO:0000313" key="2">
    <source>
        <dbReference type="EMBL" id="RPE34968.1"/>
    </source>
</evidence>
<evidence type="ECO:0000313" key="3">
    <source>
        <dbReference type="Proteomes" id="UP000266906"/>
    </source>
</evidence>
<sequence>MSWHLGPLAAVDLETTGLDPLRARIVSAAVIVVRAQRGPHPEDDPNRWVTMDRSNWLVGDVDIPAEATAIHGISTEQAAAEGRPGQRVVGEIGVTLARIVEQCIPVAIANAPYDLTLLDRELWRNGWPSVALRARREPIVLDPLVMDRHVDRDREGRRTLSALCEHYGVPHTAPHQAAADALAAARVVDAIARRYPEIADMPLDELHQRQGIWARRQASERARRYEAEGRVERVNGQWPVIPRPRNGGPK</sequence>
<dbReference type="EMBL" id="RKQG01000001">
    <property type="protein sequence ID" value="RPE34968.1"/>
    <property type="molecule type" value="Genomic_DNA"/>
</dbReference>
<keyword evidence="3" id="KW-1185">Reference proteome</keyword>
<dbReference type="Proteomes" id="UP000266906">
    <property type="component" value="Unassembled WGS sequence"/>
</dbReference>
<accession>A0A3N4RNH6</accession>
<reference evidence="2 3" key="1">
    <citation type="submission" date="2018-11" db="EMBL/GenBank/DDBJ databases">
        <title>Sequencing the genomes of 1000 actinobacteria strains.</title>
        <authorList>
            <person name="Klenk H.-P."/>
        </authorList>
    </citation>
    <scope>NUCLEOTIDE SEQUENCE [LARGE SCALE GENOMIC DNA]</scope>
    <source>
        <strain evidence="2 3">DSM 44781</strain>
    </source>
</reference>
<name>A0A3N4RNH6_9ACTN</name>
<organism evidence="2 3">
    <name type="scientific">Kitasatospora cineracea</name>
    <dbReference type="NCBI Taxonomy" id="88074"/>
    <lineage>
        <taxon>Bacteria</taxon>
        <taxon>Bacillati</taxon>
        <taxon>Actinomycetota</taxon>
        <taxon>Actinomycetes</taxon>
        <taxon>Kitasatosporales</taxon>
        <taxon>Streptomycetaceae</taxon>
        <taxon>Kitasatospora</taxon>
    </lineage>
</organism>
<dbReference type="GO" id="GO:0003676">
    <property type="term" value="F:nucleic acid binding"/>
    <property type="evidence" value="ECO:0007669"/>
    <property type="project" value="InterPro"/>
</dbReference>
<dbReference type="RefSeq" id="WP_123818619.1">
    <property type="nucleotide sequence ID" value="NZ_RKQG01000001.1"/>
</dbReference>
<evidence type="ECO:0000259" key="1">
    <source>
        <dbReference type="SMART" id="SM00479"/>
    </source>
</evidence>
<dbReference type="InterPro" id="IPR013520">
    <property type="entry name" value="Ribonucl_H"/>
</dbReference>
<dbReference type="GO" id="GO:0004527">
    <property type="term" value="F:exonuclease activity"/>
    <property type="evidence" value="ECO:0007669"/>
    <property type="project" value="UniProtKB-ARBA"/>
</dbReference>